<dbReference type="GO" id="GO:0016805">
    <property type="term" value="F:dipeptidase activity"/>
    <property type="evidence" value="ECO:0007669"/>
    <property type="project" value="UniProtKB-KW"/>
</dbReference>
<reference evidence="8 9" key="1">
    <citation type="submission" date="2019-03" db="EMBL/GenBank/DDBJ databases">
        <title>Genomic Encyclopedia of Type Strains, Phase IV (KMG-IV): sequencing the most valuable type-strain genomes for metagenomic binning, comparative biology and taxonomic classification.</title>
        <authorList>
            <person name="Goeker M."/>
        </authorList>
    </citation>
    <scope>NUCLEOTIDE SEQUENCE [LARGE SCALE GENOMIC DNA]</scope>
    <source>
        <strain evidence="8 9">DSM 28287</strain>
    </source>
</reference>
<dbReference type="EC" id="3.4.-.-" evidence="6"/>
<evidence type="ECO:0000313" key="9">
    <source>
        <dbReference type="Proteomes" id="UP000295500"/>
    </source>
</evidence>
<dbReference type="PANTHER" id="PTHR12994">
    <property type="entry name" value="SECERNIN"/>
    <property type="match status" value="1"/>
</dbReference>
<dbReference type="InterPro" id="IPR047804">
    <property type="entry name" value="C69_dipept_A-like"/>
</dbReference>
<dbReference type="AlphaFoldDB" id="A0A4R6QAG0"/>
<evidence type="ECO:0000256" key="2">
    <source>
        <dbReference type="ARBA" id="ARBA00007225"/>
    </source>
</evidence>
<dbReference type="Gene3D" id="3.60.60.10">
    <property type="entry name" value="Penicillin V Acylase, Chain A"/>
    <property type="match status" value="1"/>
</dbReference>
<dbReference type="Pfam" id="PF03577">
    <property type="entry name" value="Peptidase_C69"/>
    <property type="match status" value="1"/>
</dbReference>
<evidence type="ECO:0000256" key="5">
    <source>
        <dbReference type="ARBA" id="ARBA00022997"/>
    </source>
</evidence>
<comment type="catalytic activity">
    <reaction evidence="1">
        <text>an L-aminoacyl-L-amino acid + H2O = 2 an L-alpha-amino acid</text>
        <dbReference type="Rhea" id="RHEA:48940"/>
        <dbReference type="ChEBI" id="CHEBI:15377"/>
        <dbReference type="ChEBI" id="CHEBI:59869"/>
        <dbReference type="ChEBI" id="CHEBI:77460"/>
        <dbReference type="EC" id="3.4.13.19"/>
    </reaction>
</comment>
<dbReference type="InterPro" id="IPR005322">
    <property type="entry name" value="Peptidase_C69"/>
</dbReference>
<dbReference type="PROSITE" id="PS51257">
    <property type="entry name" value="PROKAR_LIPOPROTEIN"/>
    <property type="match status" value="1"/>
</dbReference>
<dbReference type="OrthoDB" id="9764088at2"/>
<keyword evidence="4 6" id="KW-0378">Hydrolase</keyword>
<gene>
    <name evidence="8" type="ORF">EV211_10429</name>
</gene>
<evidence type="ECO:0000313" key="8">
    <source>
        <dbReference type="EMBL" id="TDP59097.1"/>
    </source>
</evidence>
<evidence type="ECO:0000256" key="7">
    <source>
        <dbReference type="SAM" id="SignalP"/>
    </source>
</evidence>
<dbReference type="RefSeq" id="WP_133527701.1">
    <property type="nucleotide sequence ID" value="NZ_SNXO01000004.1"/>
</dbReference>
<evidence type="ECO:0000256" key="1">
    <source>
        <dbReference type="ARBA" id="ARBA00001670"/>
    </source>
</evidence>
<keyword evidence="9" id="KW-1185">Reference proteome</keyword>
<sequence length="568" mass="62425">MRRLKLIVCVVALTMVATTAGAFACTGMYVGKDASTDGTTIVARSEDQGSGAYNKMFKVQKRVTKAGRYFTDTGTGFKVKLPKTTYKYTYVPDSTDAGDGMYPASCDNEYGVSVIGTVSTEVSKAYEAADPCTEYEKGLREAILPGLVAGQCKTAKQGVEVLAKLVDTYGSAEWNTLFIADQNEAWIFEIYGGTTYCAYRMPSDTVAVFGNQCMIGEVDENNTTDYVFSKNLFSTIDKVGAVKTNGHYNLVQSIVGSREEYSNMRTWEGHRVLAPSTVGAYENDTYYPLCYKPDSKVSPLTIMNLYRDRYEGTDYDMSNTANASRRPIGTTRSSDVHVTQIYSSLPKDTCCLQWLCMGNAEHSVFVPTFSGITSTASAYTVDGSAYKSDSAYWIFKKNCTIAESDRAFLSAGTKAFWATREKEEYAKIQAQLPKVKAAYSSSKTKGRAYVTAIGKSAVKVQLNNSETLHKALVYTSTYNNNDRVNNARKVTFVKPITFLKNAKKAGYTVTVKGSKYIVAKDGVKYTLTKNSTSVYNAKGSYVNDMTYPIYESNGTLWAPADFADALSE</sequence>
<dbReference type="NCBIfam" id="NF033678">
    <property type="entry name" value="C69_fam_dipept"/>
    <property type="match status" value="1"/>
</dbReference>
<organism evidence="8 9">
    <name type="scientific">Aminicella lysinilytica</name>
    <dbReference type="NCBI Taxonomy" id="433323"/>
    <lineage>
        <taxon>Bacteria</taxon>
        <taxon>Bacillati</taxon>
        <taxon>Bacillota</taxon>
        <taxon>Clostridia</taxon>
        <taxon>Peptostreptococcales</taxon>
        <taxon>Anaerovoracaceae</taxon>
        <taxon>Aminicella</taxon>
    </lineage>
</organism>
<protein>
    <recommendedName>
        <fullName evidence="6">Dipeptidase</fullName>
        <ecNumber evidence="6">3.4.-.-</ecNumber>
    </recommendedName>
</protein>
<keyword evidence="3 6" id="KW-0645">Protease</keyword>
<dbReference type="PANTHER" id="PTHR12994:SF17">
    <property type="entry name" value="LD30995P"/>
    <property type="match status" value="1"/>
</dbReference>
<name>A0A4R6QAG0_9FIRM</name>
<keyword evidence="7" id="KW-0732">Signal</keyword>
<comment type="similarity">
    <text evidence="2 6">Belongs to the peptidase C69 family.</text>
</comment>
<accession>A0A4R6QAG0</accession>
<dbReference type="GO" id="GO:0070004">
    <property type="term" value="F:cysteine-type exopeptidase activity"/>
    <property type="evidence" value="ECO:0007669"/>
    <property type="project" value="InterPro"/>
</dbReference>
<feature type="signal peptide" evidence="7">
    <location>
        <begin position="1"/>
        <end position="24"/>
    </location>
</feature>
<dbReference type="EMBL" id="SNXO01000004">
    <property type="protein sequence ID" value="TDP59097.1"/>
    <property type="molecule type" value="Genomic_DNA"/>
</dbReference>
<comment type="caution">
    <text evidence="8">The sequence shown here is derived from an EMBL/GenBank/DDBJ whole genome shotgun (WGS) entry which is preliminary data.</text>
</comment>
<evidence type="ECO:0000256" key="4">
    <source>
        <dbReference type="ARBA" id="ARBA00022801"/>
    </source>
</evidence>
<feature type="chain" id="PRO_5020983389" description="Dipeptidase" evidence="7">
    <location>
        <begin position="25"/>
        <end position="568"/>
    </location>
</feature>
<evidence type="ECO:0000256" key="3">
    <source>
        <dbReference type="ARBA" id="ARBA00022670"/>
    </source>
</evidence>
<dbReference type="Proteomes" id="UP000295500">
    <property type="component" value="Unassembled WGS sequence"/>
</dbReference>
<evidence type="ECO:0000256" key="6">
    <source>
        <dbReference type="RuleBase" id="RU364089"/>
    </source>
</evidence>
<dbReference type="GO" id="GO:0006508">
    <property type="term" value="P:proteolysis"/>
    <property type="evidence" value="ECO:0007669"/>
    <property type="project" value="UniProtKB-KW"/>
</dbReference>
<proteinExistence type="inferred from homology"/>
<keyword evidence="5 6" id="KW-0224">Dipeptidase</keyword>